<dbReference type="GO" id="GO:0016829">
    <property type="term" value="F:lyase activity"/>
    <property type="evidence" value="ECO:0007669"/>
    <property type="project" value="UniProtKB-KW"/>
</dbReference>
<organism evidence="9 10">
    <name type="scientific">Lactobacillus hominis DSM 23910 = CRBIP 24.179</name>
    <dbReference type="NCBI Taxonomy" id="1423758"/>
    <lineage>
        <taxon>Bacteria</taxon>
        <taxon>Bacillati</taxon>
        <taxon>Bacillota</taxon>
        <taxon>Bacilli</taxon>
        <taxon>Lactobacillales</taxon>
        <taxon>Lactobacillaceae</taxon>
        <taxon>Lactobacillus</taxon>
    </lineage>
</organism>
<dbReference type="GO" id="GO:0006508">
    <property type="term" value="P:proteolysis"/>
    <property type="evidence" value="ECO:0007669"/>
    <property type="project" value="UniProtKB-KW"/>
</dbReference>
<dbReference type="AlphaFoldDB" id="I7IVE9"/>
<keyword evidence="7" id="KW-0456">Lyase</keyword>
<keyword evidence="3" id="KW-0227">DNA damage</keyword>
<accession>I7IVE9</accession>
<reference evidence="9 10" key="1">
    <citation type="submission" date="2012-06" db="EMBL/GenBank/DDBJ databases">
        <title>Draft Genome Sequence of Lactobacillus hominis Strain CRBIP 24.179T, isolated from human intestine.</title>
        <authorList>
            <person name="Cousin S."/>
            <person name="Ma L."/>
            <person name="Bizet C."/>
            <person name="Loux V."/>
            <person name="Bouchier C."/>
            <person name="Clermont D."/>
            <person name="Creno S."/>
        </authorList>
    </citation>
    <scope>NUCLEOTIDE SEQUENCE [LARGE SCALE GENOMIC DNA]</scope>
    <source>
        <strain evidence="10">CRBIP 24.179T</strain>
    </source>
</reference>
<proteinExistence type="inferred from homology"/>
<dbReference type="GeneID" id="82846598"/>
<comment type="caution">
    <text evidence="9">The sequence shown here is derived from an EMBL/GenBank/DDBJ whole genome shotgun (WGS) entry which is preliminary data.</text>
</comment>
<dbReference type="GO" id="GO:0106300">
    <property type="term" value="P:protein-DNA covalent cross-linking repair"/>
    <property type="evidence" value="ECO:0007669"/>
    <property type="project" value="InterPro"/>
</dbReference>
<dbReference type="SUPFAM" id="SSF143081">
    <property type="entry name" value="BB1717-like"/>
    <property type="match status" value="1"/>
</dbReference>
<dbReference type="GO" id="GO:0003697">
    <property type="term" value="F:single-stranded DNA binding"/>
    <property type="evidence" value="ECO:0007669"/>
    <property type="project" value="InterPro"/>
</dbReference>
<keyword evidence="4 8" id="KW-0378">Hydrolase</keyword>
<dbReference type="GO" id="GO:0008233">
    <property type="term" value="F:peptidase activity"/>
    <property type="evidence" value="ECO:0007669"/>
    <property type="project" value="UniProtKB-KW"/>
</dbReference>
<name>I7IVE9_9LACO</name>
<dbReference type="Proteomes" id="UP000009320">
    <property type="component" value="Unassembled WGS sequence"/>
</dbReference>
<keyword evidence="6" id="KW-0238">DNA-binding</keyword>
<evidence type="ECO:0000256" key="7">
    <source>
        <dbReference type="ARBA" id="ARBA00023239"/>
    </source>
</evidence>
<keyword evidence="5" id="KW-0190">Covalent protein-DNA linkage</keyword>
<evidence type="ECO:0000256" key="4">
    <source>
        <dbReference type="ARBA" id="ARBA00022801"/>
    </source>
</evidence>
<dbReference type="STRING" id="1423758.FC41_GL001246"/>
<evidence type="ECO:0000256" key="2">
    <source>
        <dbReference type="ARBA" id="ARBA00022670"/>
    </source>
</evidence>
<evidence type="ECO:0000256" key="5">
    <source>
        <dbReference type="ARBA" id="ARBA00023124"/>
    </source>
</evidence>
<gene>
    <name evidence="9" type="ORF">BN55_07115</name>
</gene>
<evidence type="ECO:0000256" key="8">
    <source>
        <dbReference type="RuleBase" id="RU364100"/>
    </source>
</evidence>
<dbReference type="PATRIC" id="fig|1423758.3.peg.1259"/>
<dbReference type="EMBL" id="CAKE01000002">
    <property type="protein sequence ID" value="CCI81323.1"/>
    <property type="molecule type" value="Genomic_DNA"/>
</dbReference>
<dbReference type="PANTHER" id="PTHR13604">
    <property type="entry name" value="DC12-RELATED"/>
    <property type="match status" value="1"/>
</dbReference>
<dbReference type="eggNOG" id="COG2135">
    <property type="taxonomic scope" value="Bacteria"/>
</dbReference>
<evidence type="ECO:0000313" key="10">
    <source>
        <dbReference type="Proteomes" id="UP000009320"/>
    </source>
</evidence>
<dbReference type="Gene3D" id="3.90.1680.10">
    <property type="entry name" value="SOS response associated peptidase-like"/>
    <property type="match status" value="1"/>
</dbReference>
<evidence type="ECO:0000256" key="3">
    <source>
        <dbReference type="ARBA" id="ARBA00022763"/>
    </source>
</evidence>
<dbReference type="OrthoDB" id="9782620at2"/>
<dbReference type="InterPro" id="IPR036590">
    <property type="entry name" value="SRAP-like"/>
</dbReference>
<sequence length="204" mass="24199">MCNHYQLPTLQEIKQYLKGELNLPLVKPKFDANLFDKPSEIYPKKTALILLYQNNELQLVPKSWGYPSPYKNKQVIFNARIERFYEAKKSMWDESFARKRCIILASQFFETGKKTYTTLQNKTYHEQFAFKQANTPITMIAGIYDQENFAMVTTKPNSIMAPIHDRMPLVITQDELRRWLFQNFTSLIDRTDFNLVRTQLPERK</sequence>
<keyword evidence="10" id="KW-1185">Reference proteome</keyword>
<evidence type="ECO:0000313" key="9">
    <source>
        <dbReference type="EMBL" id="CCI81323.1"/>
    </source>
</evidence>
<evidence type="ECO:0000256" key="6">
    <source>
        <dbReference type="ARBA" id="ARBA00023125"/>
    </source>
</evidence>
<keyword evidence="2 8" id="KW-0645">Protease</keyword>
<evidence type="ECO:0000256" key="1">
    <source>
        <dbReference type="ARBA" id="ARBA00008136"/>
    </source>
</evidence>
<dbReference type="InterPro" id="IPR003738">
    <property type="entry name" value="SRAP"/>
</dbReference>
<dbReference type="RefSeq" id="WP_008470032.1">
    <property type="nucleotide sequence ID" value="NZ_AYZP01000003.1"/>
</dbReference>
<dbReference type="EC" id="3.4.-.-" evidence="8"/>
<comment type="similarity">
    <text evidence="1 8">Belongs to the SOS response-associated peptidase family.</text>
</comment>
<dbReference type="Pfam" id="PF02586">
    <property type="entry name" value="SRAP"/>
    <property type="match status" value="1"/>
</dbReference>
<dbReference type="PANTHER" id="PTHR13604:SF0">
    <property type="entry name" value="ABASIC SITE PROCESSING PROTEIN HMCES"/>
    <property type="match status" value="1"/>
</dbReference>
<protein>
    <recommendedName>
        <fullName evidence="8">Abasic site processing protein</fullName>
        <ecNumber evidence="8">3.4.-.-</ecNumber>
    </recommendedName>
</protein>